<name>A0A382VUV8_9ZZZZ</name>
<evidence type="ECO:0000313" key="2">
    <source>
        <dbReference type="EMBL" id="SVD49701.1"/>
    </source>
</evidence>
<dbReference type="InterPro" id="IPR014717">
    <property type="entry name" value="Transl_elong_EF1B/ribsomal_bS6"/>
</dbReference>
<feature type="transmembrane region" description="Helical" evidence="1">
    <location>
        <begin position="6"/>
        <end position="25"/>
    </location>
</feature>
<accession>A0A382VUV8</accession>
<gene>
    <name evidence="2" type="ORF">METZ01_LOCUS402555</name>
</gene>
<dbReference type="Gene3D" id="1.10.287.540">
    <property type="entry name" value="Helix hairpin bin"/>
    <property type="match status" value="1"/>
</dbReference>
<evidence type="ECO:0008006" key="3">
    <source>
        <dbReference type="Google" id="ProtNLM"/>
    </source>
</evidence>
<dbReference type="GO" id="GO:0043683">
    <property type="term" value="P:type IV pilus assembly"/>
    <property type="evidence" value="ECO:0007669"/>
    <property type="project" value="InterPro"/>
</dbReference>
<protein>
    <recommendedName>
        <fullName evidence="3">Pilus assembly protein PilO</fullName>
    </recommendedName>
</protein>
<dbReference type="Pfam" id="PF04350">
    <property type="entry name" value="PilO"/>
    <property type="match status" value="1"/>
</dbReference>
<evidence type="ECO:0000256" key="1">
    <source>
        <dbReference type="SAM" id="Phobius"/>
    </source>
</evidence>
<dbReference type="EMBL" id="UINC01154423">
    <property type="protein sequence ID" value="SVD49701.1"/>
    <property type="molecule type" value="Genomic_DNA"/>
</dbReference>
<dbReference type="PANTHER" id="PTHR39555">
    <property type="entry name" value="FIMBRIAL ASSEMBLY PROTEIN PILO-LIKE PROTEIN-RELATED"/>
    <property type="match status" value="1"/>
</dbReference>
<dbReference type="Gene3D" id="3.30.70.60">
    <property type="match status" value="1"/>
</dbReference>
<dbReference type="PIRSF" id="PIRSF016482">
    <property type="entry name" value="PilO"/>
    <property type="match status" value="1"/>
</dbReference>
<dbReference type="InterPro" id="IPR007445">
    <property type="entry name" value="PilO"/>
</dbReference>
<dbReference type="PANTHER" id="PTHR39555:SF1">
    <property type="entry name" value="TYPE IV PILUS INNER MEMBRANE COMPONENT PILO"/>
    <property type="match status" value="1"/>
</dbReference>
<keyword evidence="1" id="KW-0472">Membrane</keyword>
<keyword evidence="1" id="KW-1133">Transmembrane helix</keyword>
<dbReference type="AlphaFoldDB" id="A0A382VUV8"/>
<proteinExistence type="predicted"/>
<keyword evidence="1" id="KW-0812">Transmembrane</keyword>
<sequence>MWPKAIQVVIYTLLFFALLFAGWHFDITKKRDELAGLERKEKETIDVLKIKQRKAANLNALKEQMKEMEISFGDMVRQLPNQTEVAGLLVDISQTGLAAGLEFKLFEPKKENPKEFYAVLPISIDVVGDYHKFGEFISGLAQLPRIVTTHDIHITSKSTKASDPLLLQMKTIAKTYRALDEAEEE</sequence>
<organism evidence="2">
    <name type="scientific">marine metagenome</name>
    <dbReference type="NCBI Taxonomy" id="408172"/>
    <lineage>
        <taxon>unclassified sequences</taxon>
        <taxon>metagenomes</taxon>
        <taxon>ecological metagenomes</taxon>
    </lineage>
</organism>
<dbReference type="GO" id="GO:0043107">
    <property type="term" value="P:type IV pilus-dependent motility"/>
    <property type="evidence" value="ECO:0007669"/>
    <property type="project" value="InterPro"/>
</dbReference>
<reference evidence="2" key="1">
    <citation type="submission" date="2018-05" db="EMBL/GenBank/DDBJ databases">
        <authorList>
            <person name="Lanie J.A."/>
            <person name="Ng W.-L."/>
            <person name="Kazmierczak K.M."/>
            <person name="Andrzejewski T.M."/>
            <person name="Davidsen T.M."/>
            <person name="Wayne K.J."/>
            <person name="Tettelin H."/>
            <person name="Glass J.I."/>
            <person name="Rusch D."/>
            <person name="Podicherti R."/>
            <person name="Tsui H.-C.T."/>
            <person name="Winkler M.E."/>
        </authorList>
    </citation>
    <scope>NUCLEOTIDE SEQUENCE</scope>
</reference>